<dbReference type="Proteomes" id="UP000708208">
    <property type="component" value="Unassembled WGS sequence"/>
</dbReference>
<accession>A0A8J2P961</accession>
<dbReference type="Pfam" id="PF00001">
    <property type="entry name" value="7tm_1"/>
    <property type="match status" value="1"/>
</dbReference>
<protein>
    <recommendedName>
        <fullName evidence="10">G-protein coupled receptors family 1 profile domain-containing protein</fullName>
    </recommendedName>
</protein>
<keyword evidence="3 9" id="KW-0812">Transmembrane</keyword>
<name>A0A8J2P961_9HEXA</name>
<dbReference type="EMBL" id="CAJVCH010448294">
    <property type="protein sequence ID" value="CAG7819371.1"/>
    <property type="molecule type" value="Genomic_DNA"/>
</dbReference>
<keyword evidence="8" id="KW-0807">Transducer</keyword>
<evidence type="ECO:0000256" key="5">
    <source>
        <dbReference type="ARBA" id="ARBA00023040"/>
    </source>
</evidence>
<evidence type="ECO:0000256" key="2">
    <source>
        <dbReference type="ARBA" id="ARBA00010663"/>
    </source>
</evidence>
<proteinExistence type="inferred from homology"/>
<evidence type="ECO:0000256" key="3">
    <source>
        <dbReference type="ARBA" id="ARBA00022692"/>
    </source>
</evidence>
<keyword evidence="12" id="KW-1185">Reference proteome</keyword>
<dbReference type="InterPro" id="IPR017452">
    <property type="entry name" value="GPCR_Rhodpsn_7TM"/>
</dbReference>
<dbReference type="CDD" id="cd00637">
    <property type="entry name" value="7tm_classA_rhodopsin-like"/>
    <property type="match status" value="1"/>
</dbReference>
<comment type="subcellular location">
    <subcellularLocation>
        <location evidence="1">Membrane</location>
        <topology evidence="1">Multi-pass membrane protein</topology>
    </subcellularLocation>
</comment>
<feature type="domain" description="G-protein coupled receptors family 1 profile" evidence="10">
    <location>
        <begin position="30"/>
        <end position="123"/>
    </location>
</feature>
<dbReference type="GO" id="GO:0004930">
    <property type="term" value="F:G protein-coupled receptor activity"/>
    <property type="evidence" value="ECO:0007669"/>
    <property type="project" value="UniProtKB-KW"/>
</dbReference>
<dbReference type="PROSITE" id="PS50262">
    <property type="entry name" value="G_PROTEIN_RECEP_F1_2"/>
    <property type="match status" value="1"/>
</dbReference>
<keyword evidence="5" id="KW-0297">G-protein coupled receptor</keyword>
<sequence length="258" mass="29067">MKPYPGVRRGFPCNPKNNHPLRAARRETSIIRAHRRLRKKLSNPMKPPPPLLPTYSSQSFRSRRRAANLLAALAGVFVFCWAPYVVCALWDMFAKDNKSIVRLLIPFALFLGHAHSAINPVVSWRLNRSAFVRFQRQPILSFLPDWSLLKWCRTCTCPCGCSSCDRLPPTSPHSSNRRPTSPINNGTSEPCGCCRRCCLCCCCTCPSFGHFRRSSSPDGWARNSSTNEAALGAFHPKYLSRLPVPDPISKCHTSHFLK</sequence>
<comment type="similarity">
    <text evidence="2">Belongs to the G-protein coupled receptor 1 family.</text>
</comment>
<keyword evidence="7" id="KW-0675">Receptor</keyword>
<evidence type="ECO:0000256" key="4">
    <source>
        <dbReference type="ARBA" id="ARBA00022989"/>
    </source>
</evidence>
<gene>
    <name evidence="11" type="ORF">AFUS01_LOCUS29827</name>
</gene>
<evidence type="ECO:0000256" key="6">
    <source>
        <dbReference type="ARBA" id="ARBA00023136"/>
    </source>
</evidence>
<evidence type="ECO:0000256" key="9">
    <source>
        <dbReference type="SAM" id="Phobius"/>
    </source>
</evidence>
<evidence type="ECO:0000256" key="8">
    <source>
        <dbReference type="ARBA" id="ARBA00023224"/>
    </source>
</evidence>
<dbReference type="PANTHER" id="PTHR45695:SF15">
    <property type="entry name" value="OPSIN RH2"/>
    <property type="match status" value="1"/>
</dbReference>
<dbReference type="InterPro" id="IPR000276">
    <property type="entry name" value="GPCR_Rhodpsn"/>
</dbReference>
<feature type="transmembrane region" description="Helical" evidence="9">
    <location>
        <begin position="69"/>
        <end position="93"/>
    </location>
</feature>
<evidence type="ECO:0000313" key="12">
    <source>
        <dbReference type="Proteomes" id="UP000708208"/>
    </source>
</evidence>
<keyword evidence="6 9" id="KW-0472">Membrane</keyword>
<organism evidence="11 12">
    <name type="scientific">Allacma fusca</name>
    <dbReference type="NCBI Taxonomy" id="39272"/>
    <lineage>
        <taxon>Eukaryota</taxon>
        <taxon>Metazoa</taxon>
        <taxon>Ecdysozoa</taxon>
        <taxon>Arthropoda</taxon>
        <taxon>Hexapoda</taxon>
        <taxon>Collembola</taxon>
        <taxon>Symphypleona</taxon>
        <taxon>Sminthuridae</taxon>
        <taxon>Allacma</taxon>
    </lineage>
</organism>
<evidence type="ECO:0000313" key="11">
    <source>
        <dbReference type="EMBL" id="CAG7819371.1"/>
    </source>
</evidence>
<dbReference type="PANTHER" id="PTHR45695">
    <property type="entry name" value="LEUCOKININ RECEPTOR-RELATED"/>
    <property type="match status" value="1"/>
</dbReference>
<evidence type="ECO:0000259" key="10">
    <source>
        <dbReference type="PROSITE" id="PS50262"/>
    </source>
</evidence>
<comment type="caution">
    <text evidence="11">The sequence shown here is derived from an EMBL/GenBank/DDBJ whole genome shotgun (WGS) entry which is preliminary data.</text>
</comment>
<evidence type="ECO:0000256" key="1">
    <source>
        <dbReference type="ARBA" id="ARBA00004141"/>
    </source>
</evidence>
<dbReference type="SUPFAM" id="SSF81321">
    <property type="entry name" value="Family A G protein-coupled receptor-like"/>
    <property type="match status" value="1"/>
</dbReference>
<keyword evidence="4 9" id="KW-1133">Transmembrane helix</keyword>
<dbReference type="GO" id="GO:0005886">
    <property type="term" value="C:plasma membrane"/>
    <property type="evidence" value="ECO:0007669"/>
    <property type="project" value="TreeGrafter"/>
</dbReference>
<evidence type="ECO:0000256" key="7">
    <source>
        <dbReference type="ARBA" id="ARBA00023170"/>
    </source>
</evidence>
<feature type="transmembrane region" description="Helical" evidence="9">
    <location>
        <begin position="99"/>
        <end position="118"/>
    </location>
</feature>
<dbReference type="OrthoDB" id="7787645at2759"/>
<dbReference type="AlphaFoldDB" id="A0A8J2P961"/>
<reference evidence="11" key="1">
    <citation type="submission" date="2021-06" db="EMBL/GenBank/DDBJ databases">
        <authorList>
            <person name="Hodson N. C."/>
            <person name="Mongue J. A."/>
            <person name="Jaron S. K."/>
        </authorList>
    </citation>
    <scope>NUCLEOTIDE SEQUENCE</scope>
</reference>